<protein>
    <submittedName>
        <fullName evidence="1">Surface antigen</fullName>
    </submittedName>
</protein>
<name>A0A1R3U219_9HYPH</name>
<dbReference type="STRING" id="1907666.DSM25559_4271"/>
<evidence type="ECO:0000313" key="1">
    <source>
        <dbReference type="EMBL" id="SCX33782.1"/>
    </source>
</evidence>
<accession>A0A1R3U219</accession>
<proteinExistence type="predicted"/>
<organism evidence="1 2">
    <name type="scientific">Agrobacterium rosae</name>
    <dbReference type="NCBI Taxonomy" id="1972867"/>
    <lineage>
        <taxon>Bacteria</taxon>
        <taxon>Pseudomonadati</taxon>
        <taxon>Pseudomonadota</taxon>
        <taxon>Alphaproteobacteria</taxon>
        <taxon>Hyphomicrobiales</taxon>
        <taxon>Rhizobiaceae</taxon>
        <taxon>Rhizobium/Agrobacterium group</taxon>
        <taxon>Agrobacterium</taxon>
    </lineage>
</organism>
<sequence>MVYVMGKAGSAGMKSNFMRPAVVSLICFSALSSCTTSNTRGSGGGLMGRGGASATPYISSLQGGIVGRSGLQMGRSDFNKALEAEYRALETAPGGQAVVWGDGDTRGEVIANAPYQVGNQNCRQYTHNLTVDGKQAKVRGAACRNTDGTWTPLI</sequence>
<evidence type="ECO:0000313" key="2">
    <source>
        <dbReference type="Proteomes" id="UP000187891"/>
    </source>
</evidence>
<dbReference type="InterPro" id="IPR016364">
    <property type="entry name" value="Surface_antigen_Rickettsia"/>
</dbReference>
<reference evidence="2" key="1">
    <citation type="submission" date="2016-10" db="EMBL/GenBank/DDBJ databases">
        <authorList>
            <person name="Wibberg D."/>
        </authorList>
    </citation>
    <scope>NUCLEOTIDE SEQUENCE [LARGE SCALE GENOMIC DNA]</scope>
</reference>
<dbReference type="AlphaFoldDB" id="A0A1R3U219"/>
<dbReference type="Proteomes" id="UP000187891">
    <property type="component" value="Unassembled WGS sequence"/>
</dbReference>
<dbReference type="PIRSF" id="PIRSF002721">
    <property type="entry name" value="Surface_antigen_Rickettsia"/>
    <property type="match status" value="1"/>
</dbReference>
<dbReference type="PROSITE" id="PS51257">
    <property type="entry name" value="PROKAR_LIPOPROTEIN"/>
    <property type="match status" value="1"/>
</dbReference>
<gene>
    <name evidence="1" type="ORF">DSM25559_4271</name>
</gene>
<dbReference type="EMBL" id="FMUE01000013">
    <property type="protein sequence ID" value="SCX33782.1"/>
    <property type="molecule type" value="Genomic_DNA"/>
</dbReference>